<dbReference type="Pfam" id="PF13193">
    <property type="entry name" value="AMP-binding_C"/>
    <property type="match status" value="1"/>
</dbReference>
<feature type="domain" description="AMP-dependent synthetase/ligase" evidence="4">
    <location>
        <begin position="35"/>
        <end position="401"/>
    </location>
</feature>
<dbReference type="CDD" id="cd05920">
    <property type="entry name" value="23DHB-AMP_lg"/>
    <property type="match status" value="1"/>
</dbReference>
<dbReference type="InterPro" id="IPR020845">
    <property type="entry name" value="AMP-binding_CS"/>
</dbReference>
<dbReference type="InterPro" id="IPR019996">
    <property type="entry name" value="Salicylate_synthase"/>
</dbReference>
<dbReference type="SUPFAM" id="SSF56322">
    <property type="entry name" value="ADC synthase"/>
    <property type="match status" value="1"/>
</dbReference>
<dbReference type="EMBL" id="JAIVEX010000001">
    <property type="protein sequence ID" value="MDB0520004.1"/>
    <property type="molecule type" value="Genomic_DNA"/>
</dbReference>
<dbReference type="GO" id="GO:0008909">
    <property type="term" value="F:isochorismate synthase activity"/>
    <property type="evidence" value="ECO:0007669"/>
    <property type="project" value="InterPro"/>
</dbReference>
<dbReference type="Gene3D" id="3.30.300.30">
    <property type="match status" value="1"/>
</dbReference>
<reference evidence="6" key="1">
    <citation type="submission" date="2021-09" db="EMBL/GenBank/DDBJ databases">
        <title>Genomic analysis of Ralstonia spp.</title>
        <authorList>
            <person name="Aburjaile F."/>
            <person name="Ariute J.C."/>
            <person name="Pais A.K.L."/>
            <person name="Albuquerque G.M.R."/>
            <person name="Silva A.M.F."/>
            <person name="Brenig B."/>
            <person name="Azevedo V."/>
            <person name="Matiuzzi M."/>
            <person name="Ramos R."/>
            <person name="Goes-Neto A."/>
            <person name="Soares S."/>
            <person name="Iseppon A.M.B."/>
            <person name="Souza E."/>
            <person name="Gama M."/>
        </authorList>
    </citation>
    <scope>NUCLEOTIDE SEQUENCE</scope>
    <source>
        <strain evidence="6">B4</strain>
    </source>
</reference>
<comment type="caution">
    <text evidence="6">The sequence shown here is derived from an EMBL/GenBank/DDBJ whole genome shotgun (WGS) entry which is preliminary data.</text>
</comment>
<dbReference type="PRINTS" id="PR00095">
    <property type="entry name" value="ANTSNTHASEI"/>
</dbReference>
<organism evidence="6 7">
    <name type="scientific">Ralstonia solanacearum</name>
    <name type="common">Pseudomonas solanacearum</name>
    <dbReference type="NCBI Taxonomy" id="305"/>
    <lineage>
        <taxon>Bacteria</taxon>
        <taxon>Pseudomonadati</taxon>
        <taxon>Pseudomonadota</taxon>
        <taxon>Betaproteobacteria</taxon>
        <taxon>Burkholderiales</taxon>
        <taxon>Burkholderiaceae</taxon>
        <taxon>Ralstonia</taxon>
        <taxon>Ralstonia solanacearum species complex</taxon>
    </lineage>
</organism>
<dbReference type="InterPro" id="IPR005801">
    <property type="entry name" value="ADC_synthase"/>
</dbReference>
<dbReference type="InterPro" id="IPR000873">
    <property type="entry name" value="AMP-dep_synth/lig_dom"/>
</dbReference>
<dbReference type="InterPro" id="IPR015890">
    <property type="entry name" value="Chorismate_C"/>
</dbReference>
<evidence type="ECO:0000256" key="2">
    <source>
        <dbReference type="ARBA" id="ARBA00022598"/>
    </source>
</evidence>
<dbReference type="InterPro" id="IPR050237">
    <property type="entry name" value="ATP-dep_AMP-bd_enzyme"/>
</dbReference>
<dbReference type="Gene3D" id="2.30.38.10">
    <property type="entry name" value="Luciferase, Domain 3"/>
    <property type="match status" value="1"/>
</dbReference>
<comment type="pathway">
    <text evidence="1">Siderophore biosynthesis.</text>
</comment>
<name>A0AAE3T3A6_RALSL</name>
<dbReference type="PANTHER" id="PTHR43767:SF1">
    <property type="entry name" value="NONRIBOSOMAL PEPTIDE SYNTHASE PES1 (EUROFUNG)-RELATED"/>
    <property type="match status" value="1"/>
</dbReference>
<dbReference type="AlphaFoldDB" id="A0AAE3T3A6"/>
<dbReference type="GO" id="GO:0016878">
    <property type="term" value="F:acid-thiol ligase activity"/>
    <property type="evidence" value="ECO:0007669"/>
    <property type="project" value="UniProtKB-ARBA"/>
</dbReference>
<feature type="domain" description="Chorismate-utilising enzyme C-terminal" evidence="3">
    <location>
        <begin position="723"/>
        <end position="975"/>
    </location>
</feature>
<proteinExistence type="predicted"/>
<dbReference type="NCBIfam" id="TIGR03494">
    <property type="entry name" value="salicyl_syn"/>
    <property type="match status" value="1"/>
</dbReference>
<evidence type="ECO:0000259" key="5">
    <source>
        <dbReference type="Pfam" id="PF13193"/>
    </source>
</evidence>
<dbReference type="PANTHER" id="PTHR43767">
    <property type="entry name" value="LONG-CHAIN-FATTY-ACID--COA LIGASE"/>
    <property type="match status" value="1"/>
</dbReference>
<dbReference type="Gene3D" id="3.60.120.10">
    <property type="entry name" value="Anthranilate synthase"/>
    <property type="match status" value="1"/>
</dbReference>
<dbReference type="GO" id="GO:0016833">
    <property type="term" value="F:oxo-acid-lyase activity"/>
    <property type="evidence" value="ECO:0007669"/>
    <property type="project" value="InterPro"/>
</dbReference>
<evidence type="ECO:0000256" key="1">
    <source>
        <dbReference type="ARBA" id="ARBA00004924"/>
    </source>
</evidence>
<dbReference type="Pfam" id="PF00425">
    <property type="entry name" value="Chorismate_bind"/>
    <property type="match status" value="1"/>
</dbReference>
<dbReference type="Gene3D" id="3.40.50.980">
    <property type="match status" value="2"/>
</dbReference>
<dbReference type="PROSITE" id="PS00455">
    <property type="entry name" value="AMP_BINDING"/>
    <property type="match status" value="1"/>
</dbReference>
<evidence type="ECO:0000259" key="3">
    <source>
        <dbReference type="Pfam" id="PF00425"/>
    </source>
</evidence>
<protein>
    <submittedName>
        <fullName evidence="6">Salicylate synthase</fullName>
    </submittedName>
</protein>
<dbReference type="InterPro" id="IPR045851">
    <property type="entry name" value="AMP-bd_C_sf"/>
</dbReference>
<keyword evidence="2" id="KW-0436">Ligase</keyword>
<dbReference type="SUPFAM" id="SSF56801">
    <property type="entry name" value="Acetyl-CoA synthetase-like"/>
    <property type="match status" value="1"/>
</dbReference>
<dbReference type="Pfam" id="PF00501">
    <property type="entry name" value="AMP-binding"/>
    <property type="match status" value="1"/>
</dbReference>
<evidence type="ECO:0000313" key="6">
    <source>
        <dbReference type="EMBL" id="MDB0520004.1"/>
    </source>
</evidence>
<evidence type="ECO:0000313" key="7">
    <source>
        <dbReference type="Proteomes" id="UP001143674"/>
    </source>
</evidence>
<feature type="domain" description="AMP-binding enzyme C-terminal" evidence="5">
    <location>
        <begin position="452"/>
        <end position="527"/>
    </location>
</feature>
<dbReference type="FunFam" id="3.40.50.980:FF:000003">
    <property type="entry name" value="Vibriobactin-specific 2,3-dihydroxybenzoate-AMP ligase"/>
    <property type="match status" value="1"/>
</dbReference>
<dbReference type="InterPro" id="IPR019999">
    <property type="entry name" value="Anth_synth_I-like"/>
</dbReference>
<dbReference type="Proteomes" id="UP001143674">
    <property type="component" value="Unassembled WGS sequence"/>
</dbReference>
<dbReference type="FunFam" id="2.30.38.10:FF:000003">
    <property type="entry name" value="Vibriobactin-specific 2,3-dihydroxybenzoate-AMP ligase"/>
    <property type="match status" value="1"/>
</dbReference>
<sequence length="991" mass="107086">METLLSRHPNEAADAAPAPVAHDVPAADLPLGDHLRRWAAHHGARTALVAGGARMTFAALDRRADRLAAALHGRGLRRGDRAMVQLPNGMAFVTVCFALFRLGVVPVLAMPAQRAHDVDALCRIAEPTAYFIAEDADGVDRCALAAGMLDAHPSLRRIVVDGDPATGDPRFLSLASLDAQPIALPPPAATDIALLLLSGGTTGTPKLIPRTHADYAYNFTASATLCRLDHTSVYLAVLPAAHNFALACPGVLGTLASGGAVVLSDTASADEAMPLIEQERVTHVALVPPLAQLWVQAREWECSDLSSLRLVQVGGARLDPALAGRLPGVLGCRLQQVFGMAEGLLCYTRLDDPPDTVVQTQGRPLSPRDEVRIVDAHGRDVAAGAVGELLTRGPYTIRGYYRAPEHNARSFTRDGYYRTGDLVRRDAAGNLIVEGRIKEQIQRGGEKISAAEIELALNALPGVQDSAVVAVPDTLLGERICAFVRWQSGALDAAGVRQALRARGLSAFKLPDQIETVPHWPLTSVSKIDKQRLIALATQRDTATATATATRQRYVERRLKVRSEPLGLASRIMHALPSRHCMLYERSGEWSIGIDAALSVTVEPDGTVRRSDGACWREAQPCDAIALALDGVRFDAWRAYGRAHFEFCHLIYGIDGARGDAPLLRLAIPQSEIRVTAGSVLVRSLHPDTLTALVALVEAQDVARDREPGVRLETIDGERDELAYKERVASAVREMQADAYQKVILSRPVEVPASLDVVSSYVEGRRTNTPARSFLLRDGGFEAYGFSPETVVEVSADGVVSTQPLAGTRALTGDAAEDARLERELLRDAKEIAEHAVSVQLAMDEMSAVCDADTLGVSEFMSVYRRGTVQHLASRVRGRLAASRHAWHAFEKLFPAVTASGIPKREALDSIRRHEQRPRGLYSGCVFTVDGDGTMDAALVLRSVYRDGERCWLQAGAGLVPLSTPEREWTETCEKLASVARHLRRQVNGQA</sequence>
<dbReference type="InterPro" id="IPR025110">
    <property type="entry name" value="AMP-bd_C"/>
</dbReference>
<accession>A0AAE3T3A6</accession>
<dbReference type="RefSeq" id="WP_247589084.1">
    <property type="nucleotide sequence ID" value="NZ_JABZEH010000002.1"/>
</dbReference>
<evidence type="ECO:0000259" key="4">
    <source>
        <dbReference type="Pfam" id="PF00501"/>
    </source>
</evidence>
<gene>
    <name evidence="6" type="ORF">LBW55_00040</name>
</gene>